<dbReference type="SUPFAM" id="SSF54675">
    <property type="entry name" value="Nicotinate/Quinolinate PRTase N-terminal domain-like"/>
    <property type="match status" value="1"/>
</dbReference>
<accession>X0YW88</accession>
<dbReference type="Pfam" id="PF17767">
    <property type="entry name" value="NAPRTase_N"/>
    <property type="match status" value="1"/>
</dbReference>
<dbReference type="Gene3D" id="3.20.140.10">
    <property type="entry name" value="nicotinate phosphoribosyltransferase"/>
    <property type="match status" value="1"/>
</dbReference>
<comment type="caution">
    <text evidence="2">The sequence shown here is derived from an EMBL/GenBank/DDBJ whole genome shotgun (WGS) entry which is preliminary data.</text>
</comment>
<feature type="domain" description="Nicotinate phosphoribosyltransferase N-terminal" evidence="1">
    <location>
        <begin position="20"/>
        <end position="50"/>
    </location>
</feature>
<feature type="non-terminal residue" evidence="2">
    <location>
        <position position="51"/>
    </location>
</feature>
<dbReference type="EMBL" id="BARS01044923">
    <property type="protein sequence ID" value="GAG40866.1"/>
    <property type="molecule type" value="Genomic_DNA"/>
</dbReference>
<evidence type="ECO:0000259" key="1">
    <source>
        <dbReference type="Pfam" id="PF17767"/>
    </source>
</evidence>
<dbReference type="AlphaFoldDB" id="X0YW88"/>
<protein>
    <recommendedName>
        <fullName evidence="1">Nicotinate phosphoribosyltransferase N-terminal domain-containing protein</fullName>
    </recommendedName>
</protein>
<sequence>MRKKGTKNFGDRQIIKYLTDTDLYKLTMQQAVIQHFPKLKVKYKFTDRTNR</sequence>
<organism evidence="2">
    <name type="scientific">marine sediment metagenome</name>
    <dbReference type="NCBI Taxonomy" id="412755"/>
    <lineage>
        <taxon>unclassified sequences</taxon>
        <taxon>metagenomes</taxon>
        <taxon>ecological metagenomes</taxon>
    </lineage>
</organism>
<evidence type="ECO:0000313" key="2">
    <source>
        <dbReference type="EMBL" id="GAG40866.1"/>
    </source>
</evidence>
<name>X0YW88_9ZZZZ</name>
<reference evidence="2" key="1">
    <citation type="journal article" date="2014" name="Front. Microbiol.">
        <title>High frequency of phylogenetically diverse reductive dehalogenase-homologous genes in deep subseafloor sedimentary metagenomes.</title>
        <authorList>
            <person name="Kawai M."/>
            <person name="Futagami T."/>
            <person name="Toyoda A."/>
            <person name="Takaki Y."/>
            <person name="Nishi S."/>
            <person name="Hori S."/>
            <person name="Arai W."/>
            <person name="Tsubouchi T."/>
            <person name="Morono Y."/>
            <person name="Uchiyama I."/>
            <person name="Ito T."/>
            <person name="Fujiyama A."/>
            <person name="Inagaki F."/>
            <person name="Takami H."/>
        </authorList>
    </citation>
    <scope>NUCLEOTIDE SEQUENCE</scope>
    <source>
        <strain evidence="2">Expedition CK06-06</strain>
    </source>
</reference>
<dbReference type="InterPro" id="IPR040727">
    <property type="entry name" value="NAPRTase_N"/>
</dbReference>
<proteinExistence type="predicted"/>
<gene>
    <name evidence="2" type="ORF">S01H1_67798</name>
</gene>